<dbReference type="InterPro" id="IPR011642">
    <property type="entry name" value="Gate_dom"/>
</dbReference>
<dbReference type="GO" id="GO:0015093">
    <property type="term" value="F:ferrous iron transmembrane transporter activity"/>
    <property type="evidence" value="ECO:0007669"/>
    <property type="project" value="UniProtKB-UniRule"/>
</dbReference>
<evidence type="ECO:0000256" key="9">
    <source>
        <dbReference type="ARBA" id="ARBA00023134"/>
    </source>
</evidence>
<dbReference type="InterPro" id="IPR011640">
    <property type="entry name" value="Fe2_transport_prot_B_C"/>
</dbReference>
<keyword evidence="10 14" id="KW-0472">Membrane</keyword>
<name>A0A9D9I142_9FIRM</name>
<evidence type="ECO:0000256" key="12">
    <source>
        <dbReference type="PIRSR" id="PIRSR603373-1"/>
    </source>
</evidence>
<dbReference type="CDD" id="cd01879">
    <property type="entry name" value="FeoB"/>
    <property type="match status" value="1"/>
</dbReference>
<dbReference type="PANTHER" id="PTHR43185">
    <property type="entry name" value="FERROUS IRON TRANSPORT PROTEIN B"/>
    <property type="match status" value="1"/>
</dbReference>
<dbReference type="Gene3D" id="2.30.30.90">
    <property type="match status" value="1"/>
</dbReference>
<keyword evidence="14" id="KW-0406">Ion transport</keyword>
<dbReference type="AlphaFoldDB" id="A0A9D9I142"/>
<feature type="binding site" evidence="12">
    <location>
        <begin position="86"/>
        <end position="93"/>
    </location>
    <ligand>
        <name>GTP</name>
        <dbReference type="ChEBI" id="CHEBI:37565"/>
        <label>1</label>
    </ligand>
</feature>
<reference evidence="16" key="1">
    <citation type="submission" date="2020-10" db="EMBL/GenBank/DDBJ databases">
        <authorList>
            <person name="Gilroy R."/>
        </authorList>
    </citation>
    <scope>NUCLEOTIDE SEQUENCE</scope>
    <source>
        <strain evidence="16">E3-2379</strain>
    </source>
</reference>
<keyword evidence="13" id="KW-0479">Metal-binding</keyword>
<evidence type="ECO:0000256" key="3">
    <source>
        <dbReference type="ARBA" id="ARBA00022448"/>
    </source>
</evidence>
<feature type="domain" description="FeoB-type G" evidence="15">
    <location>
        <begin position="79"/>
        <end position="241"/>
    </location>
</feature>
<evidence type="ECO:0000256" key="4">
    <source>
        <dbReference type="ARBA" id="ARBA00022475"/>
    </source>
</evidence>
<comment type="caution">
    <text evidence="16">The sequence shown here is derived from an EMBL/GenBank/DDBJ whole genome shotgun (WGS) entry which is preliminary data.</text>
</comment>
<dbReference type="InterPro" id="IPR003373">
    <property type="entry name" value="Fe2_transport_prot-B"/>
</dbReference>
<feature type="transmembrane region" description="Helical" evidence="14">
    <location>
        <begin position="300"/>
        <end position="319"/>
    </location>
</feature>
<dbReference type="NCBIfam" id="TIGR00437">
    <property type="entry name" value="feoB"/>
    <property type="match status" value="1"/>
</dbReference>
<dbReference type="PANTHER" id="PTHR43185:SF2">
    <property type="entry name" value="FERROUS IRON TRANSPORT PROTEIN B"/>
    <property type="match status" value="1"/>
</dbReference>
<keyword evidence="4" id="KW-1003">Cell membrane</keyword>
<reference evidence="16" key="2">
    <citation type="journal article" date="2021" name="PeerJ">
        <title>Extensive microbial diversity within the chicken gut microbiome revealed by metagenomics and culture.</title>
        <authorList>
            <person name="Gilroy R."/>
            <person name="Ravi A."/>
            <person name="Getino M."/>
            <person name="Pursley I."/>
            <person name="Horton D.L."/>
            <person name="Alikhan N.F."/>
            <person name="Baker D."/>
            <person name="Gharbi K."/>
            <person name="Hall N."/>
            <person name="Watson M."/>
            <person name="Adriaenssens E.M."/>
            <person name="Foster-Nyarko E."/>
            <person name="Jarju S."/>
            <person name="Secka A."/>
            <person name="Antonio M."/>
            <person name="Oren A."/>
            <person name="Chaudhuri R.R."/>
            <person name="La Ragione R."/>
            <person name="Hildebrand F."/>
            <person name="Pallen M.J."/>
        </authorList>
    </citation>
    <scope>NUCLEOTIDE SEQUENCE</scope>
    <source>
        <strain evidence="16">E3-2379</strain>
    </source>
</reference>
<dbReference type="GO" id="GO:0005886">
    <property type="term" value="C:plasma membrane"/>
    <property type="evidence" value="ECO:0007669"/>
    <property type="project" value="UniProtKB-SubCell"/>
</dbReference>
<keyword evidence="8 14" id="KW-0408">Iron</keyword>
<keyword evidence="7 14" id="KW-1133">Transmembrane helix</keyword>
<evidence type="ECO:0000256" key="8">
    <source>
        <dbReference type="ARBA" id="ARBA00023004"/>
    </source>
</evidence>
<evidence type="ECO:0000256" key="14">
    <source>
        <dbReference type="RuleBase" id="RU362098"/>
    </source>
</evidence>
<feature type="binding site" evidence="12">
    <location>
        <begin position="192"/>
        <end position="195"/>
    </location>
    <ligand>
        <name>GTP</name>
        <dbReference type="ChEBI" id="CHEBI:37565"/>
        <label>1</label>
    </ligand>
</feature>
<feature type="transmembrane region" description="Helical" evidence="14">
    <location>
        <begin position="589"/>
        <end position="610"/>
    </location>
</feature>
<keyword evidence="5 14" id="KW-0812">Transmembrane</keyword>
<evidence type="ECO:0000256" key="10">
    <source>
        <dbReference type="ARBA" id="ARBA00023136"/>
    </source>
</evidence>
<comment type="caution">
    <text evidence="14">Lacks conserved residue(s) required for the propagation of feature annotation.</text>
</comment>
<accession>A0A9D9I142</accession>
<evidence type="ECO:0000259" key="15">
    <source>
        <dbReference type="PROSITE" id="PS51711"/>
    </source>
</evidence>
<dbReference type="InterPro" id="IPR030389">
    <property type="entry name" value="G_FEOB_dom"/>
</dbReference>
<evidence type="ECO:0000256" key="5">
    <source>
        <dbReference type="ARBA" id="ARBA00022692"/>
    </source>
</evidence>
<keyword evidence="14" id="KW-0410">Iron transport</keyword>
<dbReference type="EMBL" id="JADIML010000222">
    <property type="protein sequence ID" value="MBO8463882.1"/>
    <property type="molecule type" value="Genomic_DNA"/>
</dbReference>
<protein>
    <recommendedName>
        <fullName evidence="11 14">Ferrous iron transport protein B</fullName>
    </recommendedName>
</protein>
<evidence type="ECO:0000313" key="17">
    <source>
        <dbReference type="Proteomes" id="UP000823618"/>
    </source>
</evidence>
<dbReference type="Pfam" id="PF04023">
    <property type="entry name" value="FeoA"/>
    <property type="match status" value="1"/>
</dbReference>
<dbReference type="InterPro" id="IPR050860">
    <property type="entry name" value="FeoB_GTPase"/>
</dbReference>
<dbReference type="InterPro" id="IPR027417">
    <property type="entry name" value="P-loop_NTPase"/>
</dbReference>
<evidence type="ECO:0000256" key="11">
    <source>
        <dbReference type="NCBIfam" id="TIGR00437"/>
    </source>
</evidence>
<dbReference type="PROSITE" id="PS51711">
    <property type="entry name" value="G_FEOB"/>
    <property type="match status" value="1"/>
</dbReference>
<dbReference type="Pfam" id="PF07670">
    <property type="entry name" value="Gate"/>
    <property type="match status" value="2"/>
</dbReference>
<keyword evidence="9 12" id="KW-0342">GTP-binding</keyword>
<evidence type="ECO:0000256" key="6">
    <source>
        <dbReference type="ARBA" id="ARBA00022741"/>
    </source>
</evidence>
<feature type="transmembrane region" description="Helical" evidence="14">
    <location>
        <begin position="482"/>
        <end position="507"/>
    </location>
</feature>
<dbReference type="GO" id="GO:0005525">
    <property type="term" value="F:GTP binding"/>
    <property type="evidence" value="ECO:0007669"/>
    <property type="project" value="UniProtKB-KW"/>
</dbReference>
<sequence>MSKLKVGQVGTIVEMNGETEIKERFYSLGMEEGSEVKCLFTSFYEDPIAFEICGCTIALRKKDIENIMVVTKEYEEKKEHCLLLAGNPNVGKSTLFNYMTGLHQHTGNWTGKTVEMAKGISKLTGTSYVIYDLPGTYSLRSRSEEEKVAEQYVRAGEYEGIIVVCDAGSLKRNLILVLQIMEITKNVVLCVNLLDEAKKKGIVVDLKKLEKELKIPVRGCIARTGEGVEELLRACECFKKKERSCIREEKERQEAVVEACEGVSQQHSEILKRAIQLEQMVVTVTSQKCRERERFLDRIFTRKITGIPIMLLLLFGVFWITMKGANLPSQFLEIGFEKIGIWLSEVLIGIHAPWWIRSLLLDGVYKVTSFVIAVMLPPMAIFFPLFTILEDYGYLPRIAFNLDHLFSKCHACGKQALTMCMGLGCSAVGVTGCRIIDSRRERLIAILTNCLVPCNGKFPTLVAMISVGMLFVGVHSSFLSAIFLMTAVLLGVCMTFLVSFLLSITLLKGEPSAFTLELPPYRRPQFGKVIITSFINRTIFVLGRAVATAMPAGILLWIASQIQIAEIPMTVQLANLLEPIGRMMGLDGIILVAFLFGFPANEIIVPIMLMLYTSNGTLVDFQSIWDLKQILLGAGWSIETILCMCVFLLFHWPCSTTLLTIKKETNSLKWMGIAFLLPTLVGILFCFSIHFIFWLLG</sequence>
<dbReference type="Gene3D" id="3.40.50.300">
    <property type="entry name" value="P-loop containing nucleotide triphosphate hydrolases"/>
    <property type="match status" value="1"/>
</dbReference>
<feature type="binding site" evidence="13">
    <location>
        <position position="100"/>
    </location>
    <ligand>
        <name>Mg(2+)</name>
        <dbReference type="ChEBI" id="CHEBI:18420"/>
        <label>2</label>
    </ligand>
</feature>
<keyword evidence="13" id="KW-0460">Magnesium</keyword>
<organism evidence="16 17">
    <name type="scientific">Candidatus Scybalomonas excrementavium</name>
    <dbReference type="NCBI Taxonomy" id="2840943"/>
    <lineage>
        <taxon>Bacteria</taxon>
        <taxon>Bacillati</taxon>
        <taxon>Bacillota</taxon>
        <taxon>Clostridia</taxon>
        <taxon>Lachnospirales</taxon>
        <taxon>Lachnospiraceae</taxon>
        <taxon>Lachnospiraceae incertae sedis</taxon>
        <taxon>Candidatus Scybalomonas</taxon>
    </lineage>
</organism>
<feature type="binding site" evidence="13">
    <location>
        <position position="97"/>
    </location>
    <ligand>
        <name>Mg(2+)</name>
        <dbReference type="ChEBI" id="CHEBI:18420"/>
        <label>2</label>
    </ligand>
</feature>
<gene>
    <name evidence="16" type="primary">feoB</name>
    <name evidence="16" type="ORF">IAC13_08125</name>
</gene>
<dbReference type="SUPFAM" id="SSF50037">
    <property type="entry name" value="C-terminal domain of transcriptional repressors"/>
    <property type="match status" value="1"/>
</dbReference>
<feature type="binding site" evidence="13">
    <location>
        <position position="101"/>
    </location>
    <ligand>
        <name>Mg(2+)</name>
        <dbReference type="ChEBI" id="CHEBI:18420"/>
        <label>2</label>
    </ligand>
</feature>
<feature type="transmembrane region" description="Helical" evidence="14">
    <location>
        <begin position="673"/>
        <end position="696"/>
    </location>
</feature>
<evidence type="ECO:0000256" key="7">
    <source>
        <dbReference type="ARBA" id="ARBA00022989"/>
    </source>
</evidence>
<evidence type="ECO:0000313" key="16">
    <source>
        <dbReference type="EMBL" id="MBO8463882.1"/>
    </source>
</evidence>
<evidence type="ECO:0000256" key="13">
    <source>
        <dbReference type="PIRSR" id="PIRSR603373-2"/>
    </source>
</evidence>
<proteinExistence type="inferred from homology"/>
<feature type="transmembrane region" description="Helical" evidence="14">
    <location>
        <begin position="368"/>
        <end position="389"/>
    </location>
</feature>
<comment type="function">
    <text evidence="1 14">Probable transporter of a GTP-driven Fe(2+) uptake system.</text>
</comment>
<dbReference type="InterPro" id="IPR008988">
    <property type="entry name" value="Transcriptional_repressor_C"/>
</dbReference>
<feature type="binding site" evidence="12">
    <location>
        <begin position="111"/>
        <end position="115"/>
    </location>
    <ligand>
        <name>GTP</name>
        <dbReference type="ChEBI" id="CHEBI:37565"/>
        <label>1</label>
    </ligand>
</feature>
<evidence type="ECO:0000256" key="1">
    <source>
        <dbReference type="ARBA" id="ARBA00003926"/>
    </source>
</evidence>
<evidence type="ECO:0000256" key="2">
    <source>
        <dbReference type="ARBA" id="ARBA00004651"/>
    </source>
</evidence>
<keyword evidence="6 12" id="KW-0547">Nucleotide-binding</keyword>
<dbReference type="SUPFAM" id="SSF52540">
    <property type="entry name" value="P-loop containing nucleoside triphosphate hydrolases"/>
    <property type="match status" value="1"/>
</dbReference>
<dbReference type="InterPro" id="IPR038157">
    <property type="entry name" value="FeoA_core_dom"/>
</dbReference>
<dbReference type="InterPro" id="IPR007167">
    <property type="entry name" value="Fe-transptr_FeoA-like"/>
</dbReference>
<dbReference type="GO" id="GO:0046914">
    <property type="term" value="F:transition metal ion binding"/>
    <property type="evidence" value="ECO:0007669"/>
    <property type="project" value="InterPro"/>
</dbReference>
<dbReference type="Pfam" id="PF07664">
    <property type="entry name" value="FeoB_C"/>
    <property type="match status" value="1"/>
</dbReference>
<feature type="transmembrane region" description="Helical" evidence="14">
    <location>
        <begin position="630"/>
        <end position="652"/>
    </location>
</feature>
<keyword evidence="3 14" id="KW-0813">Transport</keyword>
<dbReference type="Pfam" id="PF02421">
    <property type="entry name" value="FeoB_N"/>
    <property type="match status" value="1"/>
</dbReference>
<comment type="subcellular location">
    <subcellularLocation>
        <location evidence="2 14">Cell membrane</location>
        <topology evidence="2 14">Multi-pass membrane protein</topology>
    </subcellularLocation>
</comment>
<comment type="similarity">
    <text evidence="14">Belongs to the TRAFAC class TrmE-Era-EngA-EngB-Septin-like GTPase superfamily. FeoB GTPase (TC 9.A.8) family.</text>
</comment>
<feature type="binding site" evidence="12">
    <location>
        <begin position="132"/>
        <end position="135"/>
    </location>
    <ligand>
        <name>GTP</name>
        <dbReference type="ChEBI" id="CHEBI:37565"/>
        <label>1</label>
    </ligand>
</feature>
<dbReference type="SMART" id="SM00899">
    <property type="entry name" value="FeoA"/>
    <property type="match status" value="1"/>
</dbReference>
<dbReference type="Proteomes" id="UP000823618">
    <property type="component" value="Unassembled WGS sequence"/>
</dbReference>